<feature type="transmembrane region" description="Helical" evidence="2">
    <location>
        <begin position="83"/>
        <end position="101"/>
    </location>
</feature>
<dbReference type="EMBL" id="CP036289">
    <property type="protein sequence ID" value="QDU73400.1"/>
    <property type="molecule type" value="Genomic_DNA"/>
</dbReference>
<name>A0A518C2E5_9BACT</name>
<keyword evidence="2" id="KW-0472">Membrane</keyword>
<accession>A0A518C2E5</accession>
<evidence type="ECO:0000313" key="4">
    <source>
        <dbReference type="Proteomes" id="UP000318626"/>
    </source>
</evidence>
<evidence type="ECO:0000313" key="3">
    <source>
        <dbReference type="EMBL" id="QDU73400.1"/>
    </source>
</evidence>
<dbReference type="Proteomes" id="UP000318626">
    <property type="component" value="Chromosome"/>
</dbReference>
<feature type="transmembrane region" description="Helical" evidence="2">
    <location>
        <begin position="60"/>
        <end position="77"/>
    </location>
</feature>
<keyword evidence="4" id="KW-1185">Reference proteome</keyword>
<dbReference type="RefSeq" id="WP_144970199.1">
    <property type="nucleotide sequence ID" value="NZ_CP036289.1"/>
</dbReference>
<keyword evidence="2" id="KW-1133">Transmembrane helix</keyword>
<proteinExistence type="predicted"/>
<keyword evidence="2" id="KW-0812">Transmembrane</keyword>
<protein>
    <submittedName>
        <fullName evidence="3">Uncharacterized protein</fullName>
    </submittedName>
</protein>
<gene>
    <name evidence="3" type="ORF">Pan97_03710</name>
</gene>
<dbReference type="AlphaFoldDB" id="A0A518C2E5"/>
<reference evidence="4" key="1">
    <citation type="submission" date="2019-02" db="EMBL/GenBank/DDBJ databases">
        <title>Deep-cultivation of Planctomycetes and their phenomic and genomic characterization uncovers novel biology.</title>
        <authorList>
            <person name="Wiegand S."/>
            <person name="Jogler M."/>
            <person name="Boedeker C."/>
            <person name="Pinto D."/>
            <person name="Vollmers J."/>
            <person name="Rivas-Marin E."/>
            <person name="Kohn T."/>
            <person name="Peeters S.H."/>
            <person name="Heuer A."/>
            <person name="Rast P."/>
            <person name="Oberbeckmann S."/>
            <person name="Bunk B."/>
            <person name="Jeske O."/>
            <person name="Meyerdierks A."/>
            <person name="Storesund J.E."/>
            <person name="Kallscheuer N."/>
            <person name="Luecker S."/>
            <person name="Lage O.M."/>
            <person name="Pohl T."/>
            <person name="Merkel B.J."/>
            <person name="Hornburger P."/>
            <person name="Mueller R.-W."/>
            <person name="Bruemmer F."/>
            <person name="Labrenz M."/>
            <person name="Spormann A.M."/>
            <person name="Op den Camp H."/>
            <person name="Overmann J."/>
            <person name="Amann R."/>
            <person name="Jetten M.S.M."/>
            <person name="Mascher T."/>
            <person name="Medema M.H."/>
            <person name="Devos D.P."/>
            <person name="Kaster A.-K."/>
            <person name="Ovreas L."/>
            <person name="Rohde M."/>
            <person name="Galperin M.Y."/>
            <person name="Jogler C."/>
        </authorList>
    </citation>
    <scope>NUCLEOTIDE SEQUENCE [LARGE SCALE GENOMIC DNA]</scope>
    <source>
        <strain evidence="4">Pan97</strain>
    </source>
</reference>
<dbReference type="KEGG" id="bvo:Pan97_03710"/>
<sequence length="134" mass="15231">METRAEVTTREENHPADDHAAANRSTRSGLLQLCGMVSLLVWALAILFCLYGWPDRRIEFTMFICYSLTTFAGFYLACGNARWWVRWLLVGMTILLILFANHGPGIPRRLRHDGLSATLRQWRSGDFVTEVVAA</sequence>
<feature type="transmembrane region" description="Helical" evidence="2">
    <location>
        <begin position="30"/>
        <end position="53"/>
    </location>
</feature>
<evidence type="ECO:0000256" key="1">
    <source>
        <dbReference type="SAM" id="MobiDB-lite"/>
    </source>
</evidence>
<evidence type="ECO:0000256" key="2">
    <source>
        <dbReference type="SAM" id="Phobius"/>
    </source>
</evidence>
<feature type="region of interest" description="Disordered" evidence="1">
    <location>
        <begin position="1"/>
        <end position="21"/>
    </location>
</feature>
<organism evidence="3 4">
    <name type="scientific">Bremerella volcania</name>
    <dbReference type="NCBI Taxonomy" id="2527984"/>
    <lineage>
        <taxon>Bacteria</taxon>
        <taxon>Pseudomonadati</taxon>
        <taxon>Planctomycetota</taxon>
        <taxon>Planctomycetia</taxon>
        <taxon>Pirellulales</taxon>
        <taxon>Pirellulaceae</taxon>
        <taxon>Bremerella</taxon>
    </lineage>
</organism>